<proteinExistence type="inferred from homology"/>
<dbReference type="SMART" id="SM00657">
    <property type="entry name" value="RPOL4c"/>
    <property type="match status" value="1"/>
</dbReference>
<keyword evidence="2" id="KW-0539">Nucleus</keyword>
<protein>
    <submittedName>
        <fullName evidence="6">(rape) hypothetical protein</fullName>
    </submittedName>
</protein>
<comment type="subcellular location">
    <subcellularLocation>
        <location evidence="1">Nucleus</location>
    </subcellularLocation>
</comment>
<organism evidence="6">
    <name type="scientific">Brassica napus</name>
    <name type="common">Rape</name>
    <dbReference type="NCBI Taxonomy" id="3708"/>
    <lineage>
        <taxon>Eukaryota</taxon>
        <taxon>Viridiplantae</taxon>
        <taxon>Streptophyta</taxon>
        <taxon>Embryophyta</taxon>
        <taxon>Tracheophyta</taxon>
        <taxon>Spermatophyta</taxon>
        <taxon>Magnoliopsida</taxon>
        <taxon>eudicotyledons</taxon>
        <taxon>Gunneridae</taxon>
        <taxon>Pentapetalae</taxon>
        <taxon>rosids</taxon>
        <taxon>malvids</taxon>
        <taxon>Brassicales</taxon>
        <taxon>Brassicaceae</taxon>
        <taxon>Brassiceae</taxon>
        <taxon>Brassica</taxon>
    </lineage>
</organism>
<evidence type="ECO:0000256" key="3">
    <source>
        <dbReference type="ARBA" id="ARBA00025724"/>
    </source>
</evidence>
<dbReference type="Pfam" id="PF03080">
    <property type="entry name" value="Neprosin"/>
    <property type="match status" value="1"/>
</dbReference>
<dbReference type="AlphaFoldDB" id="A0A816X6H6"/>
<accession>A0A816X6H6</accession>
<reference evidence="6" key="1">
    <citation type="submission" date="2021-01" db="EMBL/GenBank/DDBJ databases">
        <authorList>
            <consortium name="Genoscope - CEA"/>
            <person name="William W."/>
        </authorList>
    </citation>
    <scope>NUCLEOTIDE SEQUENCE</scope>
</reference>
<dbReference type="InterPro" id="IPR006590">
    <property type="entry name" value="RNA_pol_Rpb4/RPC9_core"/>
</dbReference>
<dbReference type="GO" id="GO:0006352">
    <property type="term" value="P:DNA-templated transcription initiation"/>
    <property type="evidence" value="ECO:0007669"/>
    <property type="project" value="InterPro"/>
</dbReference>
<dbReference type="GO" id="GO:0030880">
    <property type="term" value="C:RNA polymerase complex"/>
    <property type="evidence" value="ECO:0007669"/>
    <property type="project" value="InterPro"/>
</dbReference>
<dbReference type="InterPro" id="IPR038324">
    <property type="entry name" value="Rpb4/RPC9_sf"/>
</dbReference>
<feature type="domain" description="Neprosin PEP catalytic" evidence="5">
    <location>
        <begin position="1"/>
        <end position="148"/>
    </location>
</feature>
<evidence type="ECO:0000256" key="4">
    <source>
        <dbReference type="SAM" id="MobiDB-lite"/>
    </source>
</evidence>
<dbReference type="PROSITE" id="PS52045">
    <property type="entry name" value="NEPROSIN_PEP_CD"/>
    <property type="match status" value="1"/>
</dbReference>
<feature type="compositionally biased region" description="Basic and acidic residues" evidence="4">
    <location>
        <begin position="133"/>
        <end position="148"/>
    </location>
</feature>
<dbReference type="EMBL" id="HG994356">
    <property type="protein sequence ID" value="CAF2142816.1"/>
    <property type="molecule type" value="Genomic_DNA"/>
</dbReference>
<sequence>MLQYWMSRVYPIIATKSHSLSRRNEATRSWQHTSLHPSVDIGYWPKELFNLMDNGGNIVGAGGVVHASPFGSSPAMGHGQFPKQPVPLDGSPTFSDVKVMNSKYESHRMDYFPIEKLLDSPQCYGIEIGINEPPHHDHRGPGKDDNATKSKKTRKVQFDPQGPRESKYTFLQDSDEQIQGSSAKGGKGSKARKSTLSKESQPLELKTDKELPENAKCLMDCEAFEILQGIKEQMAVLSEDPSVKLPVSFDRGLEYVKYGRCYMNPQSVRQILEPLKKHGVSESEMCVIANVCPESIDEVFAFVPSMKGRKDKISEPLEEALMKLSKLKRSA</sequence>
<dbReference type="SUPFAM" id="SSF47819">
    <property type="entry name" value="HRDC-like"/>
    <property type="match status" value="1"/>
</dbReference>
<evidence type="ECO:0000259" key="5">
    <source>
        <dbReference type="PROSITE" id="PS52045"/>
    </source>
</evidence>
<gene>
    <name evidence="6" type="ORF">DARMORV10_A02P31610.1</name>
</gene>
<feature type="region of interest" description="Disordered" evidence="4">
    <location>
        <begin position="128"/>
        <end position="206"/>
    </location>
</feature>
<name>A0A816X6H6_BRANA</name>
<dbReference type="Proteomes" id="UP001295469">
    <property type="component" value="Chromosome A02"/>
</dbReference>
<dbReference type="Gene3D" id="1.20.1250.40">
    <property type="match status" value="1"/>
</dbReference>
<dbReference type="InterPro" id="IPR045222">
    <property type="entry name" value="Rpb4-like"/>
</dbReference>
<dbReference type="Pfam" id="PF03874">
    <property type="entry name" value="RNA_pol_Rpb4"/>
    <property type="match status" value="1"/>
</dbReference>
<comment type="similarity">
    <text evidence="3">Belongs to the eukaryotic RPB4 RNA polymerase subunit family.</text>
</comment>
<dbReference type="GO" id="GO:0005634">
    <property type="term" value="C:nucleus"/>
    <property type="evidence" value="ECO:0007669"/>
    <property type="project" value="UniProtKB-SubCell"/>
</dbReference>
<dbReference type="GO" id="GO:0000166">
    <property type="term" value="F:nucleotide binding"/>
    <property type="evidence" value="ECO:0007669"/>
    <property type="project" value="InterPro"/>
</dbReference>
<dbReference type="InterPro" id="IPR005574">
    <property type="entry name" value="Rpb4/RPC9"/>
</dbReference>
<evidence type="ECO:0000256" key="2">
    <source>
        <dbReference type="ARBA" id="ARBA00023242"/>
    </source>
</evidence>
<evidence type="ECO:0000256" key="1">
    <source>
        <dbReference type="ARBA" id="ARBA00004123"/>
    </source>
</evidence>
<dbReference type="InterPro" id="IPR004314">
    <property type="entry name" value="Neprosin"/>
</dbReference>
<dbReference type="InterPro" id="IPR010997">
    <property type="entry name" value="HRDC-like_sf"/>
</dbReference>
<evidence type="ECO:0000313" key="6">
    <source>
        <dbReference type="EMBL" id="CAF2142816.1"/>
    </source>
</evidence>
<dbReference type="PANTHER" id="PTHR21297">
    <property type="entry name" value="DNA-DIRECTED RNA POLYMERASE II"/>
    <property type="match status" value="1"/>
</dbReference>